<evidence type="ECO:0000313" key="1">
    <source>
        <dbReference type="EMBL" id="JAQ01521.1"/>
    </source>
</evidence>
<dbReference type="EMBL" id="GDHC01017108">
    <property type="protein sequence ID" value="JAQ01521.1"/>
    <property type="molecule type" value="Transcribed_RNA"/>
</dbReference>
<organism evidence="1">
    <name type="scientific">Lygus hesperus</name>
    <name type="common">Western plant bug</name>
    <dbReference type="NCBI Taxonomy" id="30085"/>
    <lineage>
        <taxon>Eukaryota</taxon>
        <taxon>Metazoa</taxon>
        <taxon>Ecdysozoa</taxon>
        <taxon>Arthropoda</taxon>
        <taxon>Hexapoda</taxon>
        <taxon>Insecta</taxon>
        <taxon>Pterygota</taxon>
        <taxon>Neoptera</taxon>
        <taxon>Paraneoptera</taxon>
        <taxon>Hemiptera</taxon>
        <taxon>Heteroptera</taxon>
        <taxon>Panheteroptera</taxon>
        <taxon>Cimicomorpha</taxon>
        <taxon>Miridae</taxon>
        <taxon>Mirini</taxon>
        <taxon>Lygus</taxon>
    </lineage>
</organism>
<name>A0A146KYR8_LYGHE</name>
<protein>
    <submittedName>
        <fullName evidence="1">Uncharacterized protein</fullName>
    </submittedName>
</protein>
<accession>A0A146KYR8</accession>
<gene>
    <name evidence="1" type="ORF">g.22033</name>
</gene>
<dbReference type="AlphaFoldDB" id="A0A146KYR8"/>
<reference evidence="1" key="1">
    <citation type="journal article" date="2016" name="Gigascience">
        <title>De novo construction of an expanded transcriptome assembly for the western tarnished plant bug, Lygus hesperus.</title>
        <authorList>
            <person name="Tassone E.E."/>
            <person name="Geib S.M."/>
            <person name="Hall B."/>
            <person name="Fabrick J.A."/>
            <person name="Brent C.S."/>
            <person name="Hull J.J."/>
        </authorList>
    </citation>
    <scope>NUCLEOTIDE SEQUENCE</scope>
</reference>
<proteinExistence type="predicted"/>
<sequence>MLTLLLEHARRIITGQYSTGEDDQSQSDNSRSVTDYNSNQFVELKMKSVWTTLRELYGAEPVVVAVCDSFLLDTSNDIDIDRDDMVSVDSVASNNSRGSAATL</sequence>